<evidence type="ECO:0000256" key="4">
    <source>
        <dbReference type="ARBA" id="ARBA00022824"/>
    </source>
</evidence>
<evidence type="ECO:0000256" key="5">
    <source>
        <dbReference type="ARBA" id="ARBA00022968"/>
    </source>
</evidence>
<dbReference type="GO" id="GO:0006465">
    <property type="term" value="P:signal peptide processing"/>
    <property type="evidence" value="ECO:0007669"/>
    <property type="project" value="InterPro"/>
</dbReference>
<dbReference type="GO" id="GO:0045047">
    <property type="term" value="P:protein targeting to ER"/>
    <property type="evidence" value="ECO:0007669"/>
    <property type="project" value="TreeGrafter"/>
</dbReference>
<evidence type="ECO:0000313" key="10">
    <source>
        <dbReference type="EMBL" id="KAF0686661.1"/>
    </source>
</evidence>
<dbReference type="Pfam" id="PF04573">
    <property type="entry name" value="SPC22"/>
    <property type="match status" value="1"/>
</dbReference>
<dbReference type="OrthoDB" id="10261524at2759"/>
<dbReference type="AlphaFoldDB" id="A0A485LHQ8"/>
<dbReference type="PANTHER" id="PTHR12804">
    <property type="entry name" value="MICROSOMAL SIGNAL PEPTIDASE 23 KD SUBUNIT SPC22/23"/>
    <property type="match status" value="1"/>
</dbReference>
<feature type="transmembrane region" description="Helical" evidence="9">
    <location>
        <begin position="12"/>
        <end position="32"/>
    </location>
</feature>
<evidence type="ECO:0000256" key="3">
    <source>
        <dbReference type="ARBA" id="ARBA00022692"/>
    </source>
</evidence>
<keyword evidence="3 9" id="KW-0812">Transmembrane</keyword>
<reference evidence="10" key="2">
    <citation type="submission" date="2019-06" db="EMBL/GenBank/DDBJ databases">
        <title>Genomics analysis of Aphanomyces spp. identifies a new class of oomycete effector associated with host adaptation.</title>
        <authorList>
            <person name="Gaulin E."/>
        </authorList>
    </citation>
    <scope>NUCLEOTIDE SEQUENCE</scope>
    <source>
        <strain evidence="10">CBS 578.67</strain>
    </source>
</reference>
<dbReference type="EMBL" id="VJMH01006979">
    <property type="protein sequence ID" value="KAF0686661.1"/>
    <property type="molecule type" value="Genomic_DNA"/>
</dbReference>
<reference evidence="11 12" key="1">
    <citation type="submission" date="2019-03" db="EMBL/GenBank/DDBJ databases">
        <authorList>
            <person name="Gaulin E."/>
            <person name="Dumas B."/>
        </authorList>
    </citation>
    <scope>NUCLEOTIDE SEQUENCE [LARGE SCALE GENOMIC DNA]</scope>
    <source>
        <strain evidence="11">CBS 568.67</strain>
    </source>
</reference>
<evidence type="ECO:0000313" key="12">
    <source>
        <dbReference type="Proteomes" id="UP000332933"/>
    </source>
</evidence>
<dbReference type="PIRSF" id="PIRSF016089">
    <property type="entry name" value="SPC22"/>
    <property type="match status" value="1"/>
</dbReference>
<name>A0A485LHQ8_9STRA</name>
<protein>
    <recommendedName>
        <fullName evidence="8">Signal peptidase complex subunit 3</fullName>
    </recommendedName>
</protein>
<proteinExistence type="inferred from homology"/>
<keyword evidence="12" id="KW-1185">Reference proteome</keyword>
<sequence>MHTVWTRANAVFMAAFTAMSIMCTLTTLTTFLHTPAPVVHTLSLNQVHSLKRYRDKTDRAVLSFDLDADLSSVFNWNTKQLFVYVVAEYASASNVKNEVVVWDAIVPTRHDAHLVREHENVKYFLADQYDELRNTEVTLKLKWDVMPVCGQLFQYGDGATTFQLPGSYFGATSKN</sequence>
<evidence type="ECO:0000256" key="2">
    <source>
        <dbReference type="ARBA" id="ARBA00009289"/>
    </source>
</evidence>
<dbReference type="InterPro" id="IPR007653">
    <property type="entry name" value="SPC3"/>
</dbReference>
<evidence type="ECO:0000256" key="6">
    <source>
        <dbReference type="ARBA" id="ARBA00022989"/>
    </source>
</evidence>
<evidence type="ECO:0000256" key="7">
    <source>
        <dbReference type="ARBA" id="ARBA00023136"/>
    </source>
</evidence>
<keyword evidence="6 9" id="KW-1133">Transmembrane helix</keyword>
<dbReference type="EMBL" id="CAADRA010007005">
    <property type="protein sequence ID" value="VFT98173.1"/>
    <property type="molecule type" value="Genomic_DNA"/>
</dbReference>
<dbReference type="PANTHER" id="PTHR12804:SF0">
    <property type="entry name" value="SIGNAL PEPTIDASE COMPLEX SUBUNIT 3"/>
    <property type="match status" value="1"/>
</dbReference>
<accession>A0A485LHQ8</accession>
<dbReference type="Proteomes" id="UP000332933">
    <property type="component" value="Unassembled WGS sequence"/>
</dbReference>
<gene>
    <name evidence="11" type="primary">Aste57867_21503</name>
    <name evidence="10" type="ORF">As57867_021434</name>
    <name evidence="11" type="ORF">ASTE57867_21503</name>
</gene>
<comment type="subcellular location">
    <subcellularLocation>
        <location evidence="1">Endoplasmic reticulum membrane</location>
        <topology evidence="1">Single-pass type II membrane protein</topology>
    </subcellularLocation>
</comment>
<dbReference type="GO" id="GO:0005787">
    <property type="term" value="C:signal peptidase complex"/>
    <property type="evidence" value="ECO:0007669"/>
    <property type="project" value="InterPro"/>
</dbReference>
<evidence type="ECO:0000256" key="1">
    <source>
        <dbReference type="ARBA" id="ARBA00004648"/>
    </source>
</evidence>
<keyword evidence="7 9" id="KW-0472">Membrane</keyword>
<evidence type="ECO:0000256" key="8">
    <source>
        <dbReference type="ARBA" id="ARBA00029556"/>
    </source>
</evidence>
<evidence type="ECO:0000313" key="11">
    <source>
        <dbReference type="EMBL" id="VFT98173.1"/>
    </source>
</evidence>
<evidence type="ECO:0000256" key="9">
    <source>
        <dbReference type="SAM" id="Phobius"/>
    </source>
</evidence>
<keyword evidence="4" id="KW-0256">Endoplasmic reticulum</keyword>
<organism evidence="11 12">
    <name type="scientific">Aphanomyces stellatus</name>
    <dbReference type="NCBI Taxonomy" id="120398"/>
    <lineage>
        <taxon>Eukaryota</taxon>
        <taxon>Sar</taxon>
        <taxon>Stramenopiles</taxon>
        <taxon>Oomycota</taxon>
        <taxon>Saprolegniomycetes</taxon>
        <taxon>Saprolegniales</taxon>
        <taxon>Verrucalvaceae</taxon>
        <taxon>Aphanomyces</taxon>
    </lineage>
</organism>
<keyword evidence="5" id="KW-0735">Signal-anchor</keyword>
<comment type="similarity">
    <text evidence="2">Belongs to the SPCS3 family.</text>
</comment>